<feature type="compositionally biased region" description="Gly residues" evidence="1">
    <location>
        <begin position="42"/>
        <end position="53"/>
    </location>
</feature>
<feature type="region of interest" description="Disordered" evidence="1">
    <location>
        <begin position="34"/>
        <end position="132"/>
    </location>
</feature>
<comment type="caution">
    <text evidence="2">The sequence shown here is derived from an EMBL/GenBank/DDBJ whole genome shotgun (WGS) entry which is preliminary data.</text>
</comment>
<dbReference type="RefSeq" id="WP_126723957.1">
    <property type="nucleotide sequence ID" value="NZ_RYZH01000004.1"/>
</dbReference>
<dbReference type="Proteomes" id="UP000280296">
    <property type="component" value="Unassembled WGS sequence"/>
</dbReference>
<dbReference type="AlphaFoldDB" id="A0A432MP89"/>
<dbReference type="EMBL" id="RYZH01000004">
    <property type="protein sequence ID" value="RUL89222.1"/>
    <property type="molecule type" value="Genomic_DNA"/>
</dbReference>
<evidence type="ECO:0000313" key="2">
    <source>
        <dbReference type="EMBL" id="RUL89222.1"/>
    </source>
</evidence>
<reference evidence="2 3" key="1">
    <citation type="submission" date="2018-12" db="EMBL/GenBank/DDBJ databases">
        <authorList>
            <person name="Toschakov S.V."/>
        </authorList>
    </citation>
    <scope>NUCLEOTIDE SEQUENCE [LARGE SCALE GENOMIC DNA]</scope>
    <source>
        <strain evidence="2 3">GM2012</strain>
    </source>
</reference>
<organism evidence="2 3">
    <name type="scientific">Tautonia sociabilis</name>
    <dbReference type="NCBI Taxonomy" id="2080755"/>
    <lineage>
        <taxon>Bacteria</taxon>
        <taxon>Pseudomonadati</taxon>
        <taxon>Planctomycetota</taxon>
        <taxon>Planctomycetia</taxon>
        <taxon>Isosphaerales</taxon>
        <taxon>Isosphaeraceae</taxon>
        <taxon>Tautonia</taxon>
    </lineage>
</organism>
<feature type="compositionally biased region" description="Basic and acidic residues" evidence="1">
    <location>
        <begin position="70"/>
        <end position="80"/>
    </location>
</feature>
<accession>A0A432MP89</accession>
<protein>
    <submittedName>
        <fullName evidence="2">Uncharacterized protein</fullName>
    </submittedName>
</protein>
<feature type="compositionally biased region" description="Low complexity" evidence="1">
    <location>
        <begin position="54"/>
        <end position="63"/>
    </location>
</feature>
<sequence length="132" mass="13589">MVGDTPSSLTPRRQMLAASVIGALALAGSIGAMRTGRATCPPGGGLPAAGGGILPLPELEPQQQPQPQPEPERERAREPEPAENPDPAALRGPRPSIGTPTRGAEEGLSRQTAISDDGQIAAGRPRPRSPLR</sequence>
<gene>
    <name evidence="2" type="ORF">TsocGM_03655</name>
</gene>
<keyword evidence="3" id="KW-1185">Reference proteome</keyword>
<name>A0A432MP89_9BACT</name>
<proteinExistence type="predicted"/>
<evidence type="ECO:0000313" key="3">
    <source>
        <dbReference type="Proteomes" id="UP000280296"/>
    </source>
</evidence>
<evidence type="ECO:0000256" key="1">
    <source>
        <dbReference type="SAM" id="MobiDB-lite"/>
    </source>
</evidence>
<reference evidence="2 3" key="2">
    <citation type="submission" date="2019-01" db="EMBL/GenBank/DDBJ databases">
        <title>Tautonia sociabilis, a novel thermotolerant planctomycete of Isosphaeraceae family, isolated from a 4000 m deep subterranean habitat.</title>
        <authorList>
            <person name="Kovaleva O.L."/>
            <person name="Elcheninov A.G."/>
            <person name="Van Heerden E."/>
            <person name="Toshchakov S.V."/>
            <person name="Novikov A."/>
            <person name="Bonch-Osmolovskaya E.A."/>
            <person name="Kublanov I.V."/>
        </authorList>
    </citation>
    <scope>NUCLEOTIDE SEQUENCE [LARGE SCALE GENOMIC DNA]</scope>
    <source>
        <strain evidence="2 3">GM2012</strain>
    </source>
</reference>